<organism evidence="3 4">
    <name type="scientific">Pelomonas aquatica</name>
    <dbReference type="NCBI Taxonomy" id="431058"/>
    <lineage>
        <taxon>Bacteria</taxon>
        <taxon>Pseudomonadati</taxon>
        <taxon>Pseudomonadota</taxon>
        <taxon>Betaproteobacteria</taxon>
        <taxon>Burkholderiales</taxon>
        <taxon>Sphaerotilaceae</taxon>
        <taxon>Roseateles</taxon>
    </lineage>
</organism>
<evidence type="ECO:0000259" key="2">
    <source>
        <dbReference type="Pfam" id="PF11795"/>
    </source>
</evidence>
<comment type="caution">
    <text evidence="3">The sequence shown here is derived from an EMBL/GenBank/DDBJ whole genome shotgun (WGS) entry which is preliminary data.</text>
</comment>
<sequence length="261" mass="29164">MPSGATDPMPCRFSTTRRQVASTTARWRHNSRRRTVLSPTDVRTWARQRLARQRRAWVDGEGTWPLIRGLEPPRAVDIRGGLGAVTAWTSAWAAERELVGVRVMRETRLMKGIGSQTMPVRVEFESPRAVAEFAGEAQAWDRVARRRALLLERWPQLAAGVGLGRLYDWMDQAGDLDVDRLVAVADWVLANPRSGLYLRQLPVAGVDTKWIEGGQRRAIAMLVALLQGDENATGETEKEFLRLCGLLAPVARIRERPGAPP</sequence>
<feature type="domain" description="DUF3322" evidence="2">
    <location>
        <begin position="39"/>
        <end position="221"/>
    </location>
</feature>
<dbReference type="InterPro" id="IPR024537">
    <property type="entry name" value="DUF3322"/>
</dbReference>
<accession>A0A9X4R7G1</accession>
<dbReference type="Pfam" id="PF11795">
    <property type="entry name" value="DUF3322"/>
    <property type="match status" value="1"/>
</dbReference>
<proteinExistence type="predicted"/>
<dbReference type="EMBL" id="SGUG01000076">
    <property type="protein sequence ID" value="MDG0865394.1"/>
    <property type="molecule type" value="Genomic_DNA"/>
</dbReference>
<gene>
    <name evidence="3" type="ORF">EXJ73_23345</name>
</gene>
<keyword evidence="4" id="KW-1185">Reference proteome</keyword>
<evidence type="ECO:0000313" key="4">
    <source>
        <dbReference type="Proteomes" id="UP001152766"/>
    </source>
</evidence>
<dbReference type="Proteomes" id="UP001152766">
    <property type="component" value="Unassembled WGS sequence"/>
</dbReference>
<dbReference type="AlphaFoldDB" id="A0A9X4R7G1"/>
<evidence type="ECO:0000313" key="3">
    <source>
        <dbReference type="EMBL" id="MDG0865394.1"/>
    </source>
</evidence>
<evidence type="ECO:0000256" key="1">
    <source>
        <dbReference type="SAM" id="MobiDB-lite"/>
    </source>
</evidence>
<name>A0A9X4R7G1_9BURK</name>
<reference evidence="3" key="1">
    <citation type="submission" date="2019-02" db="EMBL/GenBank/DDBJ databases">
        <title>Draft genome of the type strain Pelomonas aquatica CCUG 52575T.</title>
        <authorList>
            <person name="Gomila M."/>
            <person name="Lalucat J."/>
        </authorList>
    </citation>
    <scope>NUCLEOTIDE SEQUENCE</scope>
    <source>
        <strain evidence="3">CCUG 52575</strain>
    </source>
</reference>
<feature type="region of interest" description="Disordered" evidence="1">
    <location>
        <begin position="1"/>
        <end position="30"/>
    </location>
</feature>
<protein>
    <recommendedName>
        <fullName evidence="2">DUF3322 domain-containing protein</fullName>
    </recommendedName>
</protein>
<feature type="compositionally biased region" description="Polar residues" evidence="1">
    <location>
        <begin position="13"/>
        <end position="25"/>
    </location>
</feature>